<protein>
    <submittedName>
        <fullName evidence="4">N-acetyltransferase GCN5</fullName>
    </submittedName>
</protein>
<feature type="domain" description="N-acetyltransferase" evidence="3">
    <location>
        <begin position="3"/>
        <end position="171"/>
    </location>
</feature>
<accession>A0A0R1TNV6</accession>
<dbReference type="SUPFAM" id="SSF55729">
    <property type="entry name" value="Acyl-CoA N-acyltransferases (Nat)"/>
    <property type="match status" value="1"/>
</dbReference>
<sequence length="171" mass="19873">MTIQIRNVTTADLEELQKICRLTFAATFDQDNDPADLQKYLDEAYNIEVLRQELAQEQSAYFFALKDSQIVGYLKLNWGHAQSELDWPQALEIQRIYVHPEYQKQGIGQALFDFALKYAHDLACEGIWLGVWEHNKNALGFYRHLGFKQAGAHTFVLGNDRQTDLLMYRDI</sequence>
<keyword evidence="1 4" id="KW-0808">Transferase</keyword>
<dbReference type="CDD" id="cd04301">
    <property type="entry name" value="NAT_SF"/>
    <property type="match status" value="1"/>
</dbReference>
<dbReference type="PATRIC" id="fig|1423740.3.peg.27"/>
<name>A0A0R1TNV6_9LACO</name>
<dbReference type="InterPro" id="IPR000182">
    <property type="entry name" value="GNAT_dom"/>
</dbReference>
<dbReference type="EMBL" id="AZFH01000066">
    <property type="protein sequence ID" value="KRL80274.1"/>
    <property type="molecule type" value="Genomic_DNA"/>
</dbReference>
<evidence type="ECO:0000256" key="1">
    <source>
        <dbReference type="ARBA" id="ARBA00022679"/>
    </source>
</evidence>
<comment type="caution">
    <text evidence="4">The sequence shown here is derived from an EMBL/GenBank/DDBJ whole genome shotgun (WGS) entry which is preliminary data.</text>
</comment>
<dbReference type="InterPro" id="IPR050832">
    <property type="entry name" value="Bact_Acetyltransf"/>
</dbReference>
<dbReference type="PANTHER" id="PTHR43877">
    <property type="entry name" value="AMINOALKYLPHOSPHONATE N-ACETYLTRANSFERASE-RELATED-RELATED"/>
    <property type="match status" value="1"/>
</dbReference>
<dbReference type="Gene3D" id="3.40.630.30">
    <property type="match status" value="1"/>
</dbReference>
<proteinExistence type="predicted"/>
<evidence type="ECO:0000313" key="4">
    <source>
        <dbReference type="EMBL" id="KRL80274.1"/>
    </source>
</evidence>
<dbReference type="Proteomes" id="UP000051048">
    <property type="component" value="Unassembled WGS sequence"/>
</dbReference>
<dbReference type="OrthoDB" id="7205533at2"/>
<reference evidence="4 5" key="1">
    <citation type="journal article" date="2015" name="Genome Announc.">
        <title>Expanding the biotechnology potential of lactobacilli through comparative genomics of 213 strains and associated genera.</title>
        <authorList>
            <person name="Sun Z."/>
            <person name="Harris H.M."/>
            <person name="McCann A."/>
            <person name="Guo C."/>
            <person name="Argimon S."/>
            <person name="Zhang W."/>
            <person name="Yang X."/>
            <person name="Jeffery I.B."/>
            <person name="Cooney J.C."/>
            <person name="Kagawa T.F."/>
            <person name="Liu W."/>
            <person name="Song Y."/>
            <person name="Salvetti E."/>
            <person name="Wrobel A."/>
            <person name="Rasinkangas P."/>
            <person name="Parkhill J."/>
            <person name="Rea M.C."/>
            <person name="O'Sullivan O."/>
            <person name="Ritari J."/>
            <person name="Douillard F.P."/>
            <person name="Paul Ross R."/>
            <person name="Yang R."/>
            <person name="Briner A.E."/>
            <person name="Felis G.E."/>
            <person name="de Vos W.M."/>
            <person name="Barrangou R."/>
            <person name="Klaenhammer T.R."/>
            <person name="Caufield P.W."/>
            <person name="Cui Y."/>
            <person name="Zhang H."/>
            <person name="O'Toole P.W."/>
        </authorList>
    </citation>
    <scope>NUCLEOTIDE SEQUENCE [LARGE SCALE GENOMIC DNA]</scope>
    <source>
        <strain evidence="4 5">DSM 15833</strain>
    </source>
</reference>
<organism evidence="4 5">
    <name type="scientific">Ligilactobacillus equi DSM 15833 = JCM 10991</name>
    <dbReference type="NCBI Taxonomy" id="1423740"/>
    <lineage>
        <taxon>Bacteria</taxon>
        <taxon>Bacillati</taxon>
        <taxon>Bacillota</taxon>
        <taxon>Bacilli</taxon>
        <taxon>Lactobacillales</taxon>
        <taxon>Lactobacillaceae</taxon>
        <taxon>Ligilactobacillus</taxon>
    </lineage>
</organism>
<dbReference type="InterPro" id="IPR016181">
    <property type="entry name" value="Acyl_CoA_acyltransferase"/>
</dbReference>
<evidence type="ECO:0000313" key="5">
    <source>
        <dbReference type="Proteomes" id="UP000051048"/>
    </source>
</evidence>
<dbReference type="PROSITE" id="PS51186">
    <property type="entry name" value="GNAT"/>
    <property type="match status" value="1"/>
</dbReference>
<dbReference type="STRING" id="1423740.FC36_GL000024"/>
<gene>
    <name evidence="4" type="ORF">FC36_GL000024</name>
</gene>
<keyword evidence="2" id="KW-0012">Acyltransferase</keyword>
<dbReference type="Pfam" id="PF00583">
    <property type="entry name" value="Acetyltransf_1"/>
    <property type="match status" value="1"/>
</dbReference>
<evidence type="ECO:0000259" key="3">
    <source>
        <dbReference type="PROSITE" id="PS51186"/>
    </source>
</evidence>
<dbReference type="AlphaFoldDB" id="A0A0R1TNV6"/>
<dbReference type="GO" id="GO:0016747">
    <property type="term" value="F:acyltransferase activity, transferring groups other than amino-acyl groups"/>
    <property type="evidence" value="ECO:0007669"/>
    <property type="project" value="InterPro"/>
</dbReference>
<evidence type="ECO:0000256" key="2">
    <source>
        <dbReference type="ARBA" id="ARBA00023315"/>
    </source>
</evidence>